<evidence type="ECO:0000313" key="9">
    <source>
        <dbReference type="EMBL" id="MFD1383656.1"/>
    </source>
</evidence>
<comment type="subcellular location">
    <subcellularLocation>
        <location evidence="1">Cell membrane</location>
        <topology evidence="1">Multi-pass membrane protein</topology>
    </subcellularLocation>
</comment>
<dbReference type="Gene3D" id="1.10.3470.10">
    <property type="entry name" value="ABC transporter involved in vitamin B12 uptake, BtuC"/>
    <property type="match status" value="1"/>
</dbReference>
<comment type="similarity">
    <text evidence="2">Belongs to the binding-protein-dependent transport system permease family. FecCD subfamily.</text>
</comment>
<protein>
    <submittedName>
        <fullName evidence="9">FecCD family ABC transporter permease</fullName>
    </submittedName>
</protein>
<dbReference type="CDD" id="cd06550">
    <property type="entry name" value="TM_ABC_iron-siderophores_like"/>
    <property type="match status" value="1"/>
</dbReference>
<keyword evidence="6 8" id="KW-1133">Transmembrane helix</keyword>
<dbReference type="SUPFAM" id="SSF81345">
    <property type="entry name" value="ABC transporter involved in vitamin B12 uptake, BtuC"/>
    <property type="match status" value="1"/>
</dbReference>
<evidence type="ECO:0000256" key="8">
    <source>
        <dbReference type="SAM" id="Phobius"/>
    </source>
</evidence>
<dbReference type="InterPro" id="IPR037294">
    <property type="entry name" value="ABC_BtuC-like"/>
</dbReference>
<feature type="transmembrane region" description="Helical" evidence="8">
    <location>
        <begin position="293"/>
        <end position="318"/>
    </location>
</feature>
<evidence type="ECO:0000256" key="2">
    <source>
        <dbReference type="ARBA" id="ARBA00007935"/>
    </source>
</evidence>
<dbReference type="EMBL" id="JBHTMN010000011">
    <property type="protein sequence ID" value="MFD1383656.1"/>
    <property type="molecule type" value="Genomic_DNA"/>
</dbReference>
<feature type="transmembrane region" description="Helical" evidence="8">
    <location>
        <begin position="20"/>
        <end position="43"/>
    </location>
</feature>
<feature type="transmembrane region" description="Helical" evidence="8">
    <location>
        <begin position="324"/>
        <end position="342"/>
    </location>
</feature>
<gene>
    <name evidence="9" type="ORF">ACFQ45_09775</name>
</gene>
<dbReference type="RefSeq" id="WP_377367128.1">
    <property type="nucleotide sequence ID" value="NZ_JBHTMN010000011.1"/>
</dbReference>
<dbReference type="PANTHER" id="PTHR30472">
    <property type="entry name" value="FERRIC ENTEROBACTIN TRANSPORT SYSTEM PERMEASE PROTEIN"/>
    <property type="match status" value="1"/>
</dbReference>
<feature type="transmembrane region" description="Helical" evidence="8">
    <location>
        <begin position="108"/>
        <end position="127"/>
    </location>
</feature>
<keyword evidence="4" id="KW-1003">Cell membrane</keyword>
<feature type="transmembrane region" description="Helical" evidence="8">
    <location>
        <begin position="255"/>
        <end position="281"/>
    </location>
</feature>
<dbReference type="Proteomes" id="UP001597059">
    <property type="component" value="Unassembled WGS sequence"/>
</dbReference>
<feature type="transmembrane region" description="Helical" evidence="8">
    <location>
        <begin position="134"/>
        <end position="154"/>
    </location>
</feature>
<keyword evidence="5 8" id="KW-0812">Transmembrane</keyword>
<evidence type="ECO:0000256" key="6">
    <source>
        <dbReference type="ARBA" id="ARBA00022989"/>
    </source>
</evidence>
<keyword evidence="7 8" id="KW-0472">Membrane</keyword>
<evidence type="ECO:0000256" key="5">
    <source>
        <dbReference type="ARBA" id="ARBA00022692"/>
    </source>
</evidence>
<keyword evidence="3" id="KW-0813">Transport</keyword>
<feature type="transmembrane region" description="Helical" evidence="8">
    <location>
        <begin position="208"/>
        <end position="228"/>
    </location>
</feature>
<comment type="caution">
    <text evidence="9">The sequence shown here is derived from an EMBL/GenBank/DDBJ whole genome shotgun (WGS) entry which is preliminary data.</text>
</comment>
<accession>A0ABW4B2E7</accession>
<proteinExistence type="inferred from homology"/>
<dbReference type="PANTHER" id="PTHR30472:SF1">
    <property type="entry name" value="FE(3+) DICITRATE TRANSPORT SYSTEM PERMEASE PROTEIN FECC-RELATED"/>
    <property type="match status" value="1"/>
</dbReference>
<keyword evidence="10" id="KW-1185">Reference proteome</keyword>
<name>A0ABW4B2E7_9GAMM</name>
<evidence type="ECO:0000256" key="7">
    <source>
        <dbReference type="ARBA" id="ARBA00023136"/>
    </source>
</evidence>
<evidence type="ECO:0000313" key="10">
    <source>
        <dbReference type="Proteomes" id="UP001597059"/>
    </source>
</evidence>
<evidence type="ECO:0000256" key="3">
    <source>
        <dbReference type="ARBA" id="ARBA00022448"/>
    </source>
</evidence>
<dbReference type="Pfam" id="PF01032">
    <property type="entry name" value="FecCD"/>
    <property type="match status" value="1"/>
</dbReference>
<reference evidence="10" key="1">
    <citation type="journal article" date="2019" name="Int. J. Syst. Evol. Microbiol.">
        <title>The Global Catalogue of Microorganisms (GCM) 10K type strain sequencing project: providing services to taxonomists for standard genome sequencing and annotation.</title>
        <authorList>
            <consortium name="The Broad Institute Genomics Platform"/>
            <consortium name="The Broad Institute Genome Sequencing Center for Infectious Disease"/>
            <person name="Wu L."/>
            <person name="Ma J."/>
        </authorList>
    </citation>
    <scope>NUCLEOTIDE SEQUENCE [LARGE SCALE GENOMIC DNA]</scope>
    <source>
        <strain evidence="10">JCM 30774</strain>
    </source>
</reference>
<feature type="transmembrane region" description="Helical" evidence="8">
    <location>
        <begin position="79"/>
        <end position="96"/>
    </location>
</feature>
<sequence>MSAESKPVAPPKQFFKYKFWGRHSLGLLIMAGLLGLALIWHVAVGATSLPVREVYSALFHYDAGNFNHLIIQNIRLPRAFVAILVGASLSVAGALMQGVTRNPLAEPGILGLMAGASFAVVMVVALYPAVPADLLPGVAALGAFLTASGVWIIAQSVPGGATPLALTLTGAAITAFLGTLISMVHLLSQDTFEQLRVWLAGSLAGRRLEDVAITVPAIVLMLLFALGISRKVTVLAMGDAMAKGVGANTAWLKGQVLICVVVLTACSVSLAGPLGFVGLVVPHVVRLFVGSDYRWVVPYSAFVGAIYLLGVDMVARVLIRPEEISTGIITAMIGAPLFIYLVRKRAR</sequence>
<organism evidence="9 10">
    <name type="scientific">Rhodanobacter aciditrophus</name>
    <dbReference type="NCBI Taxonomy" id="1623218"/>
    <lineage>
        <taxon>Bacteria</taxon>
        <taxon>Pseudomonadati</taxon>
        <taxon>Pseudomonadota</taxon>
        <taxon>Gammaproteobacteria</taxon>
        <taxon>Lysobacterales</taxon>
        <taxon>Rhodanobacteraceae</taxon>
        <taxon>Rhodanobacter</taxon>
    </lineage>
</organism>
<evidence type="ECO:0000256" key="1">
    <source>
        <dbReference type="ARBA" id="ARBA00004651"/>
    </source>
</evidence>
<feature type="transmembrane region" description="Helical" evidence="8">
    <location>
        <begin position="166"/>
        <end position="187"/>
    </location>
</feature>
<evidence type="ECO:0000256" key="4">
    <source>
        <dbReference type="ARBA" id="ARBA00022475"/>
    </source>
</evidence>
<dbReference type="InterPro" id="IPR000522">
    <property type="entry name" value="ABC_transptr_permease_BtuC"/>
</dbReference>